<keyword evidence="4" id="KW-1185">Reference proteome</keyword>
<dbReference type="AlphaFoldDB" id="A0A4V2G428"/>
<proteinExistence type="predicted"/>
<gene>
    <name evidence="3" type="ORF">BDD14_0414</name>
</gene>
<keyword evidence="1" id="KW-1133">Transmembrane helix</keyword>
<dbReference type="Proteomes" id="UP000292958">
    <property type="component" value="Unassembled WGS sequence"/>
</dbReference>
<dbReference type="InterPro" id="IPR025196">
    <property type="entry name" value="DUF4126"/>
</dbReference>
<dbReference type="Pfam" id="PF13548">
    <property type="entry name" value="DUF4126"/>
    <property type="match status" value="1"/>
</dbReference>
<evidence type="ECO:0000313" key="3">
    <source>
        <dbReference type="EMBL" id="RZU39086.1"/>
    </source>
</evidence>
<feature type="transmembrane region" description="Helical" evidence="1">
    <location>
        <begin position="6"/>
        <end position="33"/>
    </location>
</feature>
<evidence type="ECO:0000259" key="2">
    <source>
        <dbReference type="Pfam" id="PF13548"/>
    </source>
</evidence>
<reference evidence="3 4" key="1">
    <citation type="submission" date="2019-02" db="EMBL/GenBank/DDBJ databases">
        <title>Genomic Encyclopedia of Archaeal and Bacterial Type Strains, Phase II (KMG-II): from individual species to whole genera.</title>
        <authorList>
            <person name="Goeker M."/>
        </authorList>
    </citation>
    <scope>NUCLEOTIDE SEQUENCE [LARGE SCALE GENOMIC DNA]</scope>
    <source>
        <strain evidence="3 4">DSM 18101</strain>
    </source>
</reference>
<keyword evidence="1" id="KW-0472">Membrane</keyword>
<dbReference type="OrthoDB" id="181455at2"/>
<keyword evidence="1" id="KW-0812">Transmembrane</keyword>
<feature type="transmembrane region" description="Helical" evidence="1">
    <location>
        <begin position="45"/>
        <end position="63"/>
    </location>
</feature>
<evidence type="ECO:0000256" key="1">
    <source>
        <dbReference type="SAM" id="Phobius"/>
    </source>
</evidence>
<name>A0A4V2G428_9BACT</name>
<comment type="caution">
    <text evidence="3">The sequence shown here is derived from an EMBL/GenBank/DDBJ whole genome shotgun (WGS) entry which is preliminary data.</text>
</comment>
<organism evidence="3 4">
    <name type="scientific">Edaphobacter modestus</name>
    <dbReference type="NCBI Taxonomy" id="388466"/>
    <lineage>
        <taxon>Bacteria</taxon>
        <taxon>Pseudomonadati</taxon>
        <taxon>Acidobacteriota</taxon>
        <taxon>Terriglobia</taxon>
        <taxon>Terriglobales</taxon>
        <taxon>Acidobacteriaceae</taxon>
        <taxon>Edaphobacter</taxon>
    </lineage>
</organism>
<dbReference type="RefSeq" id="WP_130417355.1">
    <property type="nucleotide sequence ID" value="NZ_SHKW01000001.1"/>
</dbReference>
<feature type="domain" description="DUF4126" evidence="2">
    <location>
        <begin position="10"/>
        <end position="180"/>
    </location>
</feature>
<feature type="transmembrane region" description="Helical" evidence="1">
    <location>
        <begin position="162"/>
        <end position="183"/>
    </location>
</feature>
<protein>
    <submittedName>
        <fullName evidence="3">Uncharacterized protein DUF4126</fullName>
    </submittedName>
</protein>
<sequence>MQFQAANITALIVAASFAGGLNIYATVLTLGVLARTHWVALPPGLEGIGATWVIVTCGILFVVEFFADKVPGFDVIWNGLQTVVRIPVAGLVAYHASAQLSPSMQILATAIGAGIALASHSSKTLVRTAVTPSPEPISNIALSSTEDVLAIGITWFATSHPFIAGGMAICLLLAGFFMARALLKAVQKPLKKIFRADPQAESSAKHGP</sequence>
<dbReference type="EMBL" id="SHKW01000001">
    <property type="protein sequence ID" value="RZU39086.1"/>
    <property type="molecule type" value="Genomic_DNA"/>
</dbReference>
<accession>A0A4V2G428</accession>
<evidence type="ECO:0000313" key="4">
    <source>
        <dbReference type="Proteomes" id="UP000292958"/>
    </source>
</evidence>